<dbReference type="KEGG" id="micc:AUP74_02342"/>
<dbReference type="Proteomes" id="UP000095672">
    <property type="component" value="Chromosome"/>
</dbReference>
<reference evidence="3" key="1">
    <citation type="submission" date="2016-01" db="EMBL/GenBank/DDBJ databases">
        <title>Complete genome sequence of Microbulbifer sp. CCB-MM1, a halophile isolated from Matang Mangrove Forest, Perak.</title>
        <authorList>
            <person name="Moh T.H."/>
            <person name="Dinesh B."/>
            <person name="Lau N.-S."/>
            <person name="Go F."/>
            <person name="Alexander Chong S.-C."/>
        </authorList>
    </citation>
    <scope>NUCLEOTIDE SEQUENCE [LARGE SCALE GENOMIC DNA]</scope>
    <source>
        <strain evidence="3">CCB-MM1</strain>
    </source>
</reference>
<dbReference type="RefSeq" id="WP_069947714.1">
    <property type="nucleotide sequence ID" value="NZ_CP014143.1"/>
</dbReference>
<feature type="compositionally biased region" description="Low complexity" evidence="1">
    <location>
        <begin position="73"/>
        <end position="85"/>
    </location>
</feature>
<name>A0A1C9W9E3_9GAMM</name>
<protein>
    <submittedName>
        <fullName evidence="2">Uncharacterized protein</fullName>
    </submittedName>
</protein>
<keyword evidence="3" id="KW-1185">Reference proteome</keyword>
<dbReference type="EMBL" id="CP014143">
    <property type="protein sequence ID" value="AOS97750.1"/>
    <property type="molecule type" value="Genomic_DNA"/>
</dbReference>
<gene>
    <name evidence="2" type="ORF">AUP74_02342</name>
</gene>
<accession>A0A1C9W9E3</accession>
<evidence type="ECO:0000256" key="1">
    <source>
        <dbReference type="SAM" id="MobiDB-lite"/>
    </source>
</evidence>
<feature type="region of interest" description="Disordered" evidence="1">
    <location>
        <begin position="58"/>
        <end position="153"/>
    </location>
</feature>
<dbReference type="PATRIC" id="fig|1769779.3.peg.2338"/>
<evidence type="ECO:0000313" key="3">
    <source>
        <dbReference type="Proteomes" id="UP000095672"/>
    </source>
</evidence>
<proteinExistence type="predicted"/>
<feature type="compositionally biased region" description="Basic and acidic residues" evidence="1">
    <location>
        <begin position="58"/>
        <end position="69"/>
    </location>
</feature>
<dbReference type="AlphaFoldDB" id="A0A1C9W9E3"/>
<dbReference type="STRING" id="1769779.AUP74_02342"/>
<dbReference type="OrthoDB" id="5737112at2"/>
<evidence type="ECO:0000313" key="2">
    <source>
        <dbReference type="EMBL" id="AOS97750.1"/>
    </source>
</evidence>
<sequence>MRLFSILVIFVIAFGGAAMLYEQESRKVKGVLTQITELQAQLGDLQAEVNKLRGELEATKLAERRRPGLKEMAASPRRSQPAPAATTSRTEEVTGRDGRALIASDVTSAPPAIRRDAEGEEDPEWSRPTVDAEEYRRESGPQSEKGESVDPYQ</sequence>
<feature type="compositionally biased region" description="Basic and acidic residues" evidence="1">
    <location>
        <begin position="89"/>
        <end position="99"/>
    </location>
</feature>
<feature type="compositionally biased region" description="Basic and acidic residues" evidence="1">
    <location>
        <begin position="133"/>
        <end position="153"/>
    </location>
</feature>
<organism evidence="2 3">
    <name type="scientific">Microbulbifer aggregans</name>
    <dbReference type="NCBI Taxonomy" id="1769779"/>
    <lineage>
        <taxon>Bacteria</taxon>
        <taxon>Pseudomonadati</taxon>
        <taxon>Pseudomonadota</taxon>
        <taxon>Gammaproteobacteria</taxon>
        <taxon>Cellvibrionales</taxon>
        <taxon>Microbulbiferaceae</taxon>
        <taxon>Microbulbifer</taxon>
    </lineage>
</organism>